<sequence length="331" mass="38245">MKLRSDLTFRFETLIHQVASTKNVKYSLDSGLVTDAIELFPLIFDEEHNIDDCVDEADISCEEPRRVDVNKVNLLVEQINEKLNVHITFKDDFKHNLLKFTFLNKMNERKILSVLLCGDSGIGKTEFAKIASNVMYPNEPLIKINFGNYSKQGVLNSLIGSPLGYYGSEEGGELINKISTSKSEIILIDEFEKAAPSVFNFFYELLEDGKFTDRHGVEHNLNGYITIFTSNMTEKQYQKHIPNSLKSRFDMVYNFEDIPVEDKNIYINNTTIKLVGKLKKEFGVEVDIKLITPQLNELVKYKNLRDMKREIEDIVFGEFFKYYKRADLEPV</sequence>
<dbReference type="GO" id="GO:0005524">
    <property type="term" value="F:ATP binding"/>
    <property type="evidence" value="ECO:0007669"/>
    <property type="project" value="UniProtKB-KW"/>
</dbReference>
<feature type="domain" description="AAA+ ATPase" evidence="3">
    <location>
        <begin position="110"/>
        <end position="259"/>
    </location>
</feature>
<dbReference type="Proteomes" id="UP001519342">
    <property type="component" value="Unassembled WGS sequence"/>
</dbReference>
<keyword evidence="2 4" id="KW-0067">ATP-binding</keyword>
<proteinExistence type="predicted"/>
<organism evidence="4 5">
    <name type="scientific">Sedimentibacter acidaminivorans</name>
    <dbReference type="NCBI Taxonomy" id="913099"/>
    <lineage>
        <taxon>Bacteria</taxon>
        <taxon>Bacillati</taxon>
        <taxon>Bacillota</taxon>
        <taxon>Tissierellia</taxon>
        <taxon>Sedimentibacter</taxon>
    </lineage>
</organism>
<keyword evidence="5" id="KW-1185">Reference proteome</keyword>
<dbReference type="SMART" id="SM00382">
    <property type="entry name" value="AAA"/>
    <property type="match status" value="1"/>
</dbReference>
<accession>A0ABS4GG69</accession>
<dbReference type="InterPro" id="IPR003959">
    <property type="entry name" value="ATPase_AAA_core"/>
</dbReference>
<dbReference type="InterPro" id="IPR003593">
    <property type="entry name" value="AAA+_ATPase"/>
</dbReference>
<evidence type="ECO:0000313" key="4">
    <source>
        <dbReference type="EMBL" id="MBP1926693.1"/>
    </source>
</evidence>
<evidence type="ECO:0000256" key="2">
    <source>
        <dbReference type="ARBA" id="ARBA00022840"/>
    </source>
</evidence>
<evidence type="ECO:0000259" key="3">
    <source>
        <dbReference type="SMART" id="SM00382"/>
    </source>
</evidence>
<dbReference type="InterPro" id="IPR027417">
    <property type="entry name" value="P-loop_NTPase"/>
</dbReference>
<evidence type="ECO:0000256" key="1">
    <source>
        <dbReference type="ARBA" id="ARBA00022741"/>
    </source>
</evidence>
<gene>
    <name evidence="4" type="ORF">J2Z76_002563</name>
</gene>
<name>A0ABS4GG69_9FIRM</name>
<dbReference type="InterPro" id="IPR001270">
    <property type="entry name" value="ClpA/B"/>
</dbReference>
<protein>
    <submittedName>
        <fullName evidence="4">Energy-coupling factor transporter ATP-binding protein EcfA2</fullName>
    </submittedName>
</protein>
<dbReference type="PRINTS" id="PR00300">
    <property type="entry name" value="CLPPROTEASEA"/>
</dbReference>
<evidence type="ECO:0000313" key="5">
    <source>
        <dbReference type="Proteomes" id="UP001519342"/>
    </source>
</evidence>
<dbReference type="SUPFAM" id="SSF52540">
    <property type="entry name" value="P-loop containing nucleoside triphosphate hydrolases"/>
    <property type="match status" value="1"/>
</dbReference>
<dbReference type="PANTHER" id="PTHR11638">
    <property type="entry name" value="ATP-DEPENDENT CLP PROTEASE"/>
    <property type="match status" value="1"/>
</dbReference>
<dbReference type="Gene3D" id="3.40.50.300">
    <property type="entry name" value="P-loop containing nucleotide triphosphate hydrolases"/>
    <property type="match status" value="1"/>
</dbReference>
<dbReference type="InterPro" id="IPR050130">
    <property type="entry name" value="ClpA_ClpB"/>
</dbReference>
<reference evidence="4 5" key="1">
    <citation type="submission" date="2021-03" db="EMBL/GenBank/DDBJ databases">
        <title>Genomic Encyclopedia of Type Strains, Phase IV (KMG-IV): sequencing the most valuable type-strain genomes for metagenomic binning, comparative biology and taxonomic classification.</title>
        <authorList>
            <person name="Goeker M."/>
        </authorList>
    </citation>
    <scope>NUCLEOTIDE SEQUENCE [LARGE SCALE GENOMIC DNA]</scope>
    <source>
        <strain evidence="4 5">DSM 24004</strain>
    </source>
</reference>
<dbReference type="Pfam" id="PF07724">
    <property type="entry name" value="AAA_2"/>
    <property type="match status" value="1"/>
</dbReference>
<dbReference type="EMBL" id="JAGGKS010000008">
    <property type="protein sequence ID" value="MBP1926693.1"/>
    <property type="molecule type" value="Genomic_DNA"/>
</dbReference>
<keyword evidence="1" id="KW-0547">Nucleotide-binding</keyword>
<dbReference type="RefSeq" id="WP_209512425.1">
    <property type="nucleotide sequence ID" value="NZ_JAGGKS010000008.1"/>
</dbReference>
<comment type="caution">
    <text evidence="4">The sequence shown here is derived from an EMBL/GenBank/DDBJ whole genome shotgun (WGS) entry which is preliminary data.</text>
</comment>
<dbReference type="PANTHER" id="PTHR11638:SF18">
    <property type="entry name" value="HEAT SHOCK PROTEIN 104"/>
    <property type="match status" value="1"/>
</dbReference>